<dbReference type="InterPro" id="IPR019826">
    <property type="entry name" value="Carboxylesterase_B_AS"/>
</dbReference>
<evidence type="ECO:0000256" key="2">
    <source>
        <dbReference type="ARBA" id="ARBA00022801"/>
    </source>
</evidence>
<feature type="region of interest" description="Disordered" evidence="3">
    <location>
        <begin position="313"/>
        <end position="332"/>
    </location>
</feature>
<keyword evidence="4" id="KW-0812">Transmembrane</keyword>
<feature type="transmembrane region" description="Helical" evidence="4">
    <location>
        <begin position="184"/>
        <end position="204"/>
    </location>
</feature>
<evidence type="ECO:0000256" key="3">
    <source>
        <dbReference type="SAM" id="MobiDB-lite"/>
    </source>
</evidence>
<dbReference type="InterPro" id="IPR049326">
    <property type="entry name" value="Rhodopsin_dom_fungi"/>
</dbReference>
<dbReference type="HOGENOM" id="CLU_312151_0_0_1"/>
<keyword evidence="4" id="KW-0472">Membrane</keyword>
<dbReference type="PROSITE" id="PS00122">
    <property type="entry name" value="CARBOXYLESTERASE_B_1"/>
    <property type="match status" value="1"/>
</dbReference>
<feature type="transmembrane region" description="Helical" evidence="4">
    <location>
        <begin position="20"/>
        <end position="42"/>
    </location>
</feature>
<evidence type="ECO:0000256" key="4">
    <source>
        <dbReference type="SAM" id="Phobius"/>
    </source>
</evidence>
<keyword evidence="4" id="KW-1133">Transmembrane helix</keyword>
<feature type="transmembrane region" description="Helical" evidence="4">
    <location>
        <begin position="216"/>
        <end position="234"/>
    </location>
</feature>
<dbReference type="AlphaFoldDB" id="W7E2G6"/>
<dbReference type="SUPFAM" id="SSF53474">
    <property type="entry name" value="alpha/beta-Hydrolases"/>
    <property type="match status" value="1"/>
</dbReference>
<reference evidence="7 8" key="1">
    <citation type="journal article" date="2013" name="PLoS Genet.">
        <title>Comparative genome structure, secondary metabolite, and effector coding capacity across Cochliobolus pathogens.</title>
        <authorList>
            <person name="Condon B.J."/>
            <person name="Leng Y."/>
            <person name="Wu D."/>
            <person name="Bushley K.E."/>
            <person name="Ohm R.A."/>
            <person name="Otillar R."/>
            <person name="Martin J."/>
            <person name="Schackwitz W."/>
            <person name="Grimwood J."/>
            <person name="MohdZainudin N."/>
            <person name="Xue C."/>
            <person name="Wang R."/>
            <person name="Manning V.A."/>
            <person name="Dhillon B."/>
            <person name="Tu Z.J."/>
            <person name="Steffenson B.J."/>
            <person name="Salamov A."/>
            <person name="Sun H."/>
            <person name="Lowry S."/>
            <person name="LaButti K."/>
            <person name="Han J."/>
            <person name="Copeland A."/>
            <person name="Lindquist E."/>
            <person name="Barry K."/>
            <person name="Schmutz J."/>
            <person name="Baker S.E."/>
            <person name="Ciuffetti L.M."/>
            <person name="Grigoriev I.V."/>
            <person name="Zhong S."/>
            <person name="Turgeon B.G."/>
        </authorList>
    </citation>
    <scope>NUCLEOTIDE SEQUENCE [LARGE SCALE GENOMIC DNA]</scope>
    <source>
        <strain evidence="7 8">FI3</strain>
    </source>
</reference>
<dbReference type="PANTHER" id="PTHR43142">
    <property type="entry name" value="CARBOXYLIC ESTER HYDROLASE"/>
    <property type="match status" value="1"/>
</dbReference>
<evidence type="ECO:0000259" key="5">
    <source>
        <dbReference type="Pfam" id="PF00135"/>
    </source>
</evidence>
<evidence type="ECO:0000313" key="7">
    <source>
        <dbReference type="EMBL" id="EUN24543.1"/>
    </source>
</evidence>
<dbReference type="RefSeq" id="XP_014554127.1">
    <property type="nucleotide sequence ID" value="XM_014698641.1"/>
</dbReference>
<sequence>MAVPTTPEGLPLDDRSNAIKIPLIVLIVFSSIFVAIRLGINWRNRNFFLLTDHLLWTGHVVAIAGGACCYKMAEYGGGKHVWDPFMTPQRLEKQLYYVWLSQILNLYGMALVKLSVCAYIFMLDFSKTFRIMIWISIVVHVGINFVFPTVVLFGECTPYSKHWDVTGTKPGSCWGSKPRVISGYSGAAVNIATDLLYTMAPLVYISRVQLSKRTIWGVRAVFLCGLVTTTISALKLHEMKALANTKDPSFESVNLSIFASAEVFVGAFTASLPPLRKTFENFLRKILPTSITGSSGKGSKVSRQSYMLDDMEARSTAKSWPGKPETDGDSELGILPDEGIARPTNSSDQAITKTTHVTVTEDDRSAISRHHTHALHNRGHHQIIVETTPFSNISLTNQPTNQPTFSFTNPYNPFRVRMSTSIPYTVSLSFRGYAQGRTFHDPQTGLPQCHYFGGIPYALPAQRFQRAKPLPPCYRYGTQVNPGVFDGACGVCPQPASGPGKEDQVGEEDCLQCNVWVPSGEVPVGGHLGWPVLFWIHGGFLQWGTPNGLDLRSLLSDSPTRCIIVAPAYRLNVFGFLGSRQLDDACGGGSGSGEYDANVGFWDQRLALQWTHENIAYFGGDAANITLGGYSAGSHSVFHQLSYDLGLPASKAVVKRAMMLSNGPGMQPKSLDEAQDQFEELMRVLRIDAGLGPAEQLGRLRAVPASEIVKASGKMKLHQFRAVTDGVFVRHGLLEELSNGVYAQRMKRRNIQLIIGECKDEHFMYGTWRPPQPGYTYMLHRLEADYPREACKVLMSHYFPGRKLPSRFKSWQEAFGHIYADVQIHALRRGMVNALVEHGAGSLIHRYRIEWRARCVDNELPSHFGVTHGSDIPIWFWGNGSDLTEEEKQIAARAFHHPLSKFLRGEDMEWGTEHAMQLRTLKSDGRVVVEEDTRIEEGLRLWDALKKVGATGEPKESARL</sequence>
<dbReference type="Gene3D" id="3.40.50.1820">
    <property type="entry name" value="alpha/beta hydrolase"/>
    <property type="match status" value="1"/>
</dbReference>
<dbReference type="Pfam" id="PF00135">
    <property type="entry name" value="COesterase"/>
    <property type="match status" value="1"/>
</dbReference>
<dbReference type="PANTHER" id="PTHR43142:SF4">
    <property type="entry name" value="CARBOXYLIC ESTER HYDROLASE"/>
    <property type="match status" value="1"/>
</dbReference>
<feature type="domain" description="Carboxylesterase type B" evidence="5">
    <location>
        <begin position="430"/>
        <end position="904"/>
    </location>
</feature>
<evidence type="ECO:0000259" key="6">
    <source>
        <dbReference type="Pfam" id="PF20684"/>
    </source>
</evidence>
<feature type="transmembrane region" description="Helical" evidence="4">
    <location>
        <begin position="133"/>
        <end position="154"/>
    </location>
</feature>
<evidence type="ECO:0000256" key="1">
    <source>
        <dbReference type="ARBA" id="ARBA00005964"/>
    </source>
</evidence>
<dbReference type="InterPro" id="IPR002018">
    <property type="entry name" value="CarbesteraseB"/>
</dbReference>
<comment type="similarity">
    <text evidence="1">Belongs to the type-B carboxylesterase/lipase family.</text>
</comment>
<proteinExistence type="inferred from homology"/>
<organism evidence="7 8">
    <name type="scientific">Bipolaris victoriae (strain FI3)</name>
    <name type="common">Victoria blight of oats agent</name>
    <name type="synonym">Cochliobolus victoriae</name>
    <dbReference type="NCBI Taxonomy" id="930091"/>
    <lineage>
        <taxon>Eukaryota</taxon>
        <taxon>Fungi</taxon>
        <taxon>Dikarya</taxon>
        <taxon>Ascomycota</taxon>
        <taxon>Pezizomycotina</taxon>
        <taxon>Dothideomycetes</taxon>
        <taxon>Pleosporomycetidae</taxon>
        <taxon>Pleosporales</taxon>
        <taxon>Pleosporineae</taxon>
        <taxon>Pleosporaceae</taxon>
        <taxon>Bipolaris</taxon>
    </lineage>
</organism>
<keyword evidence="8" id="KW-1185">Reference proteome</keyword>
<protein>
    <submittedName>
        <fullName evidence="7">Uncharacterized protein</fullName>
    </submittedName>
</protein>
<gene>
    <name evidence="7" type="ORF">COCVIDRAFT_105861</name>
</gene>
<dbReference type="EMBL" id="KI968765">
    <property type="protein sequence ID" value="EUN24543.1"/>
    <property type="molecule type" value="Genomic_DNA"/>
</dbReference>
<accession>W7E2G6</accession>
<dbReference type="ESTHER" id="cocvi-w7e2g6">
    <property type="family name" value="Fungal_carboxylesterase_lipase"/>
</dbReference>
<dbReference type="OrthoDB" id="6846267at2759"/>
<dbReference type="InterPro" id="IPR029058">
    <property type="entry name" value="AB_hydrolase_fold"/>
</dbReference>
<dbReference type="GO" id="GO:0016787">
    <property type="term" value="F:hydrolase activity"/>
    <property type="evidence" value="ECO:0007669"/>
    <property type="project" value="UniProtKB-KW"/>
</dbReference>
<feature type="transmembrane region" description="Helical" evidence="4">
    <location>
        <begin position="54"/>
        <end position="73"/>
    </location>
</feature>
<feature type="transmembrane region" description="Helical" evidence="4">
    <location>
        <begin position="96"/>
        <end position="121"/>
    </location>
</feature>
<keyword evidence="2" id="KW-0378">Hydrolase</keyword>
<name>W7E2G6_BIPV3</name>
<feature type="domain" description="Rhodopsin" evidence="6">
    <location>
        <begin position="37"/>
        <end position="280"/>
    </location>
</feature>
<dbReference type="GeneID" id="26248954"/>
<dbReference type="Pfam" id="PF20684">
    <property type="entry name" value="Fung_rhodopsin"/>
    <property type="match status" value="1"/>
</dbReference>
<dbReference type="Proteomes" id="UP000054337">
    <property type="component" value="Unassembled WGS sequence"/>
</dbReference>
<evidence type="ECO:0000313" key="8">
    <source>
        <dbReference type="Proteomes" id="UP000054337"/>
    </source>
</evidence>